<evidence type="ECO:0000313" key="2">
    <source>
        <dbReference type="EMBL" id="CRI43677.1"/>
    </source>
</evidence>
<name>A0A0F7X5A0_CHLPN</name>
<evidence type="ECO:0000256" key="1">
    <source>
        <dbReference type="SAM" id="Phobius"/>
    </source>
</evidence>
<sequence>MSSTLNGVFPSSLPEESADLFITNKEIVALGEKGNVFLTHSIPMHIAAITILVIVALAGIAIICLGCYSQSILLIAVGTVLTILTLLCLQALVGFIKFIRQLPQQLHTTVQFIREKIRPESSLQLVTNAQRKTTQDTLKLYEELCDLSQKEFKLQSTLYQKRFELSHKNEKTNQN</sequence>
<organism evidence="2">
    <name type="scientific">Chlamydia pneumoniae</name>
    <name type="common">Chlamydophila pneumoniae</name>
    <dbReference type="NCBI Taxonomy" id="83558"/>
    <lineage>
        <taxon>Bacteria</taxon>
        <taxon>Pseudomonadati</taxon>
        <taxon>Chlamydiota</taxon>
        <taxon>Chlamydiia</taxon>
        <taxon>Chlamydiales</taxon>
        <taxon>Chlamydiaceae</taxon>
        <taxon>Chlamydia/Chlamydophila group</taxon>
        <taxon>Chlamydia</taxon>
    </lineage>
</organism>
<proteinExistence type="predicted"/>
<reference evidence="2" key="1">
    <citation type="submission" date="2015-05" db="EMBL/GenBank/DDBJ databases">
        <authorList>
            <person name="Rattei Thomas"/>
        </authorList>
    </citation>
    <scope>NUCLEOTIDE SEQUENCE</scope>
    <source>
        <strain evidence="2">H12</strain>
    </source>
</reference>
<feature type="transmembrane region" description="Helical" evidence="1">
    <location>
        <begin position="42"/>
        <end position="65"/>
    </location>
</feature>
<dbReference type="AlphaFoldDB" id="A0A0F7X5A0"/>
<dbReference type="EMBL" id="LN847179">
    <property type="protein sequence ID" value="CRI43677.1"/>
    <property type="molecule type" value="Genomic_DNA"/>
</dbReference>
<feature type="transmembrane region" description="Helical" evidence="1">
    <location>
        <begin position="72"/>
        <end position="96"/>
    </location>
</feature>
<keyword evidence="1" id="KW-0812">Transmembrane</keyword>
<keyword evidence="1" id="KW-1133">Transmembrane helix</keyword>
<keyword evidence="1" id="KW-0472">Membrane</keyword>
<protein>
    <submittedName>
        <fullName evidence="2">Uncharacterized protein</fullName>
    </submittedName>
</protein>
<accession>A0A0F7X5A0</accession>
<gene>
    <name evidence="2" type="ORF">BN1224_H12_DY_00250</name>
</gene>